<evidence type="ECO:0000313" key="3">
    <source>
        <dbReference type="Proteomes" id="UP000295818"/>
    </source>
</evidence>
<feature type="transmembrane region" description="Helical" evidence="1">
    <location>
        <begin position="203"/>
        <end position="222"/>
    </location>
</feature>
<feature type="transmembrane region" description="Helical" evidence="1">
    <location>
        <begin position="21"/>
        <end position="44"/>
    </location>
</feature>
<dbReference type="RefSeq" id="WP_132189254.1">
    <property type="nucleotide sequence ID" value="NZ_SLWM01000005.1"/>
</dbReference>
<protein>
    <submittedName>
        <fullName evidence="2">Uncharacterized protein DUF4386</fullName>
    </submittedName>
</protein>
<comment type="caution">
    <text evidence="2">The sequence shown here is derived from an EMBL/GenBank/DDBJ whole genome shotgun (WGS) entry which is preliminary data.</text>
</comment>
<name>A0ABY2BLS2_9ACTN</name>
<gene>
    <name evidence="2" type="ORF">EV644_105370</name>
</gene>
<keyword evidence="1" id="KW-0812">Transmembrane</keyword>
<keyword evidence="1" id="KW-0472">Membrane</keyword>
<reference evidence="2 3" key="1">
    <citation type="journal article" date="2015" name="Stand. Genomic Sci.">
        <title>Genomic Encyclopedia of Bacterial and Archaeal Type Strains, Phase III: the genomes of soil and plant-associated and newly described type strains.</title>
        <authorList>
            <person name="Whitman W.B."/>
            <person name="Woyke T."/>
            <person name="Klenk H.P."/>
            <person name="Zhou Y."/>
            <person name="Lilburn T.G."/>
            <person name="Beck B.J."/>
            <person name="De Vos P."/>
            <person name="Vandamme P."/>
            <person name="Eisen J.A."/>
            <person name="Garrity G."/>
            <person name="Hugenholtz P."/>
            <person name="Kyrpides N.C."/>
        </authorList>
    </citation>
    <scope>NUCLEOTIDE SEQUENCE [LARGE SCALE GENOMIC DNA]</scope>
    <source>
        <strain evidence="2 3">VKM Ac-2538</strain>
    </source>
</reference>
<feature type="transmembrane region" description="Helical" evidence="1">
    <location>
        <begin position="149"/>
        <end position="174"/>
    </location>
</feature>
<organism evidence="2 3">
    <name type="scientific">Kribbella orskensis</name>
    <dbReference type="NCBI Taxonomy" id="2512216"/>
    <lineage>
        <taxon>Bacteria</taxon>
        <taxon>Bacillati</taxon>
        <taxon>Actinomycetota</taxon>
        <taxon>Actinomycetes</taxon>
        <taxon>Propionibacteriales</taxon>
        <taxon>Kribbellaceae</taxon>
        <taxon>Kribbella</taxon>
    </lineage>
</organism>
<accession>A0ABY2BLS2</accession>
<evidence type="ECO:0000256" key="1">
    <source>
        <dbReference type="SAM" id="Phobius"/>
    </source>
</evidence>
<dbReference type="EMBL" id="SLWM01000005">
    <property type="protein sequence ID" value="TCO24336.1"/>
    <property type="molecule type" value="Genomic_DNA"/>
</dbReference>
<feature type="transmembrane region" description="Helical" evidence="1">
    <location>
        <begin position="104"/>
        <end position="129"/>
    </location>
</feature>
<dbReference type="Proteomes" id="UP000295818">
    <property type="component" value="Unassembled WGS sequence"/>
</dbReference>
<evidence type="ECO:0000313" key="2">
    <source>
        <dbReference type="EMBL" id="TCO24336.1"/>
    </source>
</evidence>
<sequence>MSTSRTEASTVTRKPLRDVRGFWRILLAVIAPLPMLSNGIYYLLSPTEGNAPFEENVAAAIAHGDRMSALEWIQVPFVTLLIPAAFAVAWVARRGAPRLTTAGALIALTGFCAGLGNLPGTVSLANLTVKEGLDPGTVSKLSTALQEHPIMQLSGLLFILGITFGLLLLGIALWRSRVAPAWMGIALAVGGFTHPFLPNHVIAGIGLLVAAVGFTGATYALLRMRNDDFDLPAK</sequence>
<keyword evidence="1" id="KW-1133">Transmembrane helix</keyword>
<feature type="transmembrane region" description="Helical" evidence="1">
    <location>
        <begin position="72"/>
        <end position="92"/>
    </location>
</feature>
<keyword evidence="3" id="KW-1185">Reference proteome</keyword>
<proteinExistence type="predicted"/>
<feature type="transmembrane region" description="Helical" evidence="1">
    <location>
        <begin position="181"/>
        <end position="197"/>
    </location>
</feature>